<dbReference type="PROSITE" id="PS00050">
    <property type="entry name" value="RIBOSOMAL_L23"/>
    <property type="match status" value="1"/>
</dbReference>
<evidence type="ECO:0000256" key="2">
    <source>
        <dbReference type="ARBA" id="ARBA00022730"/>
    </source>
</evidence>
<dbReference type="GO" id="GO:0019843">
    <property type="term" value="F:rRNA binding"/>
    <property type="evidence" value="ECO:0007669"/>
    <property type="project" value="UniProtKB-UniRule"/>
</dbReference>
<keyword evidence="2 6" id="KW-0699">rRNA-binding</keyword>
<protein>
    <recommendedName>
        <fullName evidence="6">Large ribosomal subunit protein uL23</fullName>
    </recommendedName>
</protein>
<dbReference type="GO" id="GO:1990904">
    <property type="term" value="C:ribonucleoprotein complex"/>
    <property type="evidence" value="ECO:0007669"/>
    <property type="project" value="UniProtKB-KW"/>
</dbReference>
<proteinExistence type="inferred from homology"/>
<dbReference type="InterPro" id="IPR012678">
    <property type="entry name" value="Ribosomal_uL23/eL15/eS24_sf"/>
</dbReference>
<dbReference type="Pfam" id="PF00276">
    <property type="entry name" value="Ribosomal_L23"/>
    <property type="match status" value="1"/>
</dbReference>
<reference evidence="8 9" key="1">
    <citation type="journal article" date="2014" name="Mol. Biol. Evol.">
        <title>Massive expansion of Ubiquitination-related gene families within the Chlamydiae.</title>
        <authorList>
            <person name="Domman D."/>
            <person name="Collingro A."/>
            <person name="Lagkouvardos I."/>
            <person name="Gehre L."/>
            <person name="Weinmaier T."/>
            <person name="Rattei T."/>
            <person name="Subtil A."/>
            <person name="Horn M."/>
        </authorList>
    </citation>
    <scope>NUCLEOTIDE SEQUENCE [LARGE SCALE GENOMIC DNA]</scope>
    <source>
        <strain evidence="8 9">OEW1</strain>
    </source>
</reference>
<dbReference type="GO" id="GO:0005840">
    <property type="term" value="C:ribosome"/>
    <property type="evidence" value="ECO:0007669"/>
    <property type="project" value="UniProtKB-KW"/>
</dbReference>
<dbReference type="PANTHER" id="PTHR11620">
    <property type="entry name" value="60S RIBOSOMAL PROTEIN L23A"/>
    <property type="match status" value="1"/>
</dbReference>
<accession>A0A0C1EAL8</accession>
<dbReference type="PATRIC" id="fig|83552.4.peg.1805"/>
<evidence type="ECO:0000256" key="3">
    <source>
        <dbReference type="ARBA" id="ARBA00022884"/>
    </source>
</evidence>
<dbReference type="Proteomes" id="UP000031307">
    <property type="component" value="Unassembled WGS sequence"/>
</dbReference>
<comment type="similarity">
    <text evidence="1 6 7">Belongs to the universal ribosomal protein uL23 family.</text>
</comment>
<keyword evidence="5 6" id="KW-0687">Ribonucleoprotein</keyword>
<comment type="subunit">
    <text evidence="6">Part of the 50S ribosomal subunit. Contacts protein L29, and trigger factor when it is bound to the ribosome.</text>
</comment>
<dbReference type="SUPFAM" id="SSF54189">
    <property type="entry name" value="Ribosomal proteins S24e, L23 and L15e"/>
    <property type="match status" value="1"/>
</dbReference>
<organism evidence="8 9">
    <name type="scientific">Parachlamydia acanthamoebae</name>
    <dbReference type="NCBI Taxonomy" id="83552"/>
    <lineage>
        <taxon>Bacteria</taxon>
        <taxon>Pseudomonadati</taxon>
        <taxon>Chlamydiota</taxon>
        <taxon>Chlamydiia</taxon>
        <taxon>Parachlamydiales</taxon>
        <taxon>Parachlamydiaceae</taxon>
        <taxon>Parachlamydia</taxon>
    </lineage>
</organism>
<dbReference type="AlphaFoldDB" id="A0A0C1EAL8"/>
<dbReference type="HAMAP" id="MF_01369_B">
    <property type="entry name" value="Ribosomal_uL23_B"/>
    <property type="match status" value="1"/>
</dbReference>
<dbReference type="EMBL" id="JSAM01000091">
    <property type="protein sequence ID" value="KIA77103.1"/>
    <property type="molecule type" value="Genomic_DNA"/>
</dbReference>
<dbReference type="InterPro" id="IPR012677">
    <property type="entry name" value="Nucleotide-bd_a/b_plait_sf"/>
</dbReference>
<name>A0A0C1EAL8_9BACT</name>
<keyword evidence="4 6" id="KW-0689">Ribosomal protein</keyword>
<evidence type="ECO:0000313" key="9">
    <source>
        <dbReference type="Proteomes" id="UP000031307"/>
    </source>
</evidence>
<evidence type="ECO:0000256" key="4">
    <source>
        <dbReference type="ARBA" id="ARBA00022980"/>
    </source>
</evidence>
<evidence type="ECO:0000256" key="7">
    <source>
        <dbReference type="RuleBase" id="RU003934"/>
    </source>
</evidence>
<dbReference type="GO" id="GO:0003735">
    <property type="term" value="F:structural constituent of ribosome"/>
    <property type="evidence" value="ECO:0007669"/>
    <property type="project" value="InterPro"/>
</dbReference>
<evidence type="ECO:0000256" key="1">
    <source>
        <dbReference type="ARBA" id="ARBA00006700"/>
    </source>
</evidence>
<comment type="function">
    <text evidence="6">One of the early assembly proteins it binds 23S rRNA. One of the proteins that surrounds the polypeptide exit tunnel on the outside of the ribosome. Forms the main docking site for trigger factor binding to the ribosome.</text>
</comment>
<keyword evidence="3 6" id="KW-0694">RNA-binding</keyword>
<gene>
    <name evidence="6 8" type="primary">rplW</name>
    <name evidence="8" type="ORF">DB43_GV00530</name>
</gene>
<dbReference type="NCBIfam" id="NF004363">
    <property type="entry name" value="PRK05738.2-4"/>
    <property type="match status" value="1"/>
</dbReference>
<evidence type="ECO:0000256" key="5">
    <source>
        <dbReference type="ARBA" id="ARBA00023274"/>
    </source>
</evidence>
<dbReference type="GO" id="GO:0006412">
    <property type="term" value="P:translation"/>
    <property type="evidence" value="ECO:0007669"/>
    <property type="project" value="UniProtKB-UniRule"/>
</dbReference>
<dbReference type="Gene3D" id="3.30.70.330">
    <property type="match status" value="1"/>
</dbReference>
<comment type="caution">
    <text evidence="8">The sequence shown here is derived from an EMBL/GenBank/DDBJ whole genome shotgun (WGS) entry which is preliminary data.</text>
</comment>
<dbReference type="InterPro" id="IPR001014">
    <property type="entry name" value="Ribosomal_uL23_CS"/>
</dbReference>
<dbReference type="InterPro" id="IPR013025">
    <property type="entry name" value="Ribosomal_uL23-like"/>
</dbReference>
<evidence type="ECO:0000256" key="6">
    <source>
        <dbReference type="HAMAP-Rule" id="MF_01369"/>
    </source>
</evidence>
<evidence type="ECO:0000313" key="8">
    <source>
        <dbReference type="EMBL" id="KIA77103.1"/>
    </source>
</evidence>
<sequence>MIMANKDPYHVVKGPHVTEKSVMLQGLKNATSNRSLAACESPKYVFIVDRKANKQEIARAVEEIYSEKNIKVVAVNTINVKPKARRVRGRMGNKPGFKKAVVTLEAGDNLDNV</sequence>